<dbReference type="Pfam" id="PF05167">
    <property type="entry name" value="DUF711"/>
    <property type="match status" value="1"/>
</dbReference>
<evidence type="ECO:0000313" key="1">
    <source>
        <dbReference type="EMBL" id="GGP21213.1"/>
    </source>
</evidence>
<protein>
    <recommendedName>
        <fullName evidence="3">DUF711 family protein</fullName>
    </recommendedName>
</protein>
<dbReference type="Proteomes" id="UP000610960">
    <property type="component" value="Unassembled WGS sequence"/>
</dbReference>
<reference evidence="1" key="1">
    <citation type="journal article" date="2014" name="Int. J. Syst. Evol. Microbiol.">
        <title>Complete genome sequence of Corynebacterium casei LMG S-19264T (=DSM 44701T), isolated from a smear-ripened cheese.</title>
        <authorList>
            <consortium name="US DOE Joint Genome Institute (JGI-PGF)"/>
            <person name="Walter F."/>
            <person name="Albersmeier A."/>
            <person name="Kalinowski J."/>
            <person name="Ruckert C."/>
        </authorList>
    </citation>
    <scope>NUCLEOTIDE SEQUENCE</scope>
    <source>
        <strain evidence="1">JCM 10088</strain>
    </source>
</reference>
<dbReference type="EMBL" id="BMNL01000003">
    <property type="protein sequence ID" value="GGP21213.1"/>
    <property type="molecule type" value="Genomic_DNA"/>
</dbReference>
<accession>A0A830GUC2</accession>
<proteinExistence type="predicted"/>
<evidence type="ECO:0008006" key="3">
    <source>
        <dbReference type="Google" id="ProtNLM"/>
    </source>
</evidence>
<dbReference type="PANTHER" id="PTHR37560:SF2">
    <property type="entry name" value="DUF711 DOMAIN-CONTAINING PROTEIN"/>
    <property type="match status" value="1"/>
</dbReference>
<keyword evidence="2" id="KW-1185">Reference proteome</keyword>
<comment type="caution">
    <text evidence="1">The sequence shown here is derived from an EMBL/GenBank/DDBJ whole genome shotgun (WGS) entry which is preliminary data.</text>
</comment>
<name>A0A830GUC2_9CREN</name>
<dbReference type="InterPro" id="IPR007841">
    <property type="entry name" value="UPF0210"/>
</dbReference>
<organism evidence="1 2">
    <name type="scientific">Thermocladium modestius</name>
    <dbReference type="NCBI Taxonomy" id="62609"/>
    <lineage>
        <taxon>Archaea</taxon>
        <taxon>Thermoproteota</taxon>
        <taxon>Thermoprotei</taxon>
        <taxon>Thermoproteales</taxon>
        <taxon>Thermoproteaceae</taxon>
        <taxon>Thermocladium</taxon>
    </lineage>
</organism>
<dbReference type="SUPFAM" id="SSF51998">
    <property type="entry name" value="PFL-like glycyl radical enzymes"/>
    <property type="match status" value="1"/>
</dbReference>
<gene>
    <name evidence="1" type="ORF">GCM10007981_12110</name>
</gene>
<dbReference type="PANTHER" id="PTHR37560">
    <property type="entry name" value="UPF0210 PROTEIN SPR0218"/>
    <property type="match status" value="1"/>
</dbReference>
<reference evidence="1" key="2">
    <citation type="submission" date="2020-09" db="EMBL/GenBank/DDBJ databases">
        <authorList>
            <person name="Sun Q."/>
            <person name="Ohkuma M."/>
        </authorList>
    </citation>
    <scope>NUCLEOTIDE SEQUENCE</scope>
    <source>
        <strain evidence="1">JCM 10088</strain>
    </source>
</reference>
<dbReference type="AlphaFoldDB" id="A0A830GUC2"/>
<dbReference type="Gene3D" id="3.20.70.20">
    <property type="match status" value="1"/>
</dbReference>
<evidence type="ECO:0000313" key="2">
    <source>
        <dbReference type="Proteomes" id="UP000610960"/>
    </source>
</evidence>
<sequence length="346" mass="38120">MLYPLMKIRAVTLFHDNVSDLDEMLNRLDLAINEASKETGLEVLTRRVTFPYMGPRLNVEEIGRIAERRGYVYSALAARDSVNAASLAKLLITTKSYGSVLVDDVGKAETVVEVLRIISQDGSDAAKRFAALIGGELETPYYPASVNLRGGTGIALAVLYPKDLIGVTNIEDLRAKLSSLRSAEEFGRRVADLAGIEYRGIDASLSPWGWESVVDVLEQLGRKLSSPGFMMSIWRVNKELMELPIKKLGFNEVMLPLAEDERLKERARSGELSFKDLTMYSSVCVAGVDMVPIPVSDVFKVRGVIEDLYSISRSKGRPIGLRLIPVKGSREVEVEGFGSTPVLSIY</sequence>